<dbReference type="AlphaFoldDB" id="A0A914ZGK1"/>
<feature type="compositionally biased region" description="Polar residues" evidence="3">
    <location>
        <begin position="225"/>
        <end position="240"/>
    </location>
</feature>
<dbReference type="Pfam" id="PF00443">
    <property type="entry name" value="UCH"/>
    <property type="match status" value="1"/>
</dbReference>
<evidence type="ECO:0000256" key="1">
    <source>
        <dbReference type="ARBA" id="ARBA00000707"/>
    </source>
</evidence>
<dbReference type="WBParaSite" id="PgB02X_g006_t06">
    <property type="protein sequence ID" value="PgB02X_g006_t06"/>
    <property type="gene ID" value="PgB02X_g006"/>
</dbReference>
<feature type="compositionally biased region" description="Polar residues" evidence="3">
    <location>
        <begin position="131"/>
        <end position="144"/>
    </location>
</feature>
<dbReference type="Gene3D" id="3.90.70.10">
    <property type="entry name" value="Cysteine proteinases"/>
    <property type="match status" value="2"/>
</dbReference>
<dbReference type="GO" id="GO:0004843">
    <property type="term" value="F:cysteine-type deubiquitinase activity"/>
    <property type="evidence" value="ECO:0007669"/>
    <property type="project" value="UniProtKB-EC"/>
</dbReference>
<keyword evidence="5" id="KW-1185">Reference proteome</keyword>
<feature type="region of interest" description="Disordered" evidence="3">
    <location>
        <begin position="175"/>
        <end position="281"/>
    </location>
</feature>
<dbReference type="Proteomes" id="UP000887569">
    <property type="component" value="Unplaced"/>
</dbReference>
<evidence type="ECO:0000313" key="6">
    <source>
        <dbReference type="WBParaSite" id="PgB02X_g006_t06"/>
    </source>
</evidence>
<sequence>MKETSKSRQYRSYDVDETVGKFLSTRTLQRHKSLQNLDSQRMSRMVPHHRLDRPSSANSYTQNSSLSTENATRRGVLDGNYLANSSYRYPLTHGDNAKHAPLMVTRDDFNRYDPQRQHASATFPEPKWLADSTSMRSDAPPSQNRLDRDDRRRKSTMRSLRRVLRMYFGLSVTDHKTSTAKRNKTPLSDKREDQQWRRNGDVPRAHDQTGRVRSGSWTDPERNAISRNQSSVRSLQTGAFSSRRIPESPRMHEPSLPTRKSSFTARGSKPPHFDRSSVASSTYSRQKSASCMTLAKRGARSDCSVASTSGSEELRKTKTNARTICRSSASDFSSGADDEGVSSINADGSTPCLQGISNLGNTCYINSVLQCLSASSPLADYFISDKFLKDLHEKNNTQLENSQQYGTGGLLTLAFADLIKSLWSNDINERIAREFYEVVRQFNNEYATFRQQDAQEFLVWLLDKIHEDLNTAIVRLYNDKMICGSEEDVAESTRNNHLRAHCSVIITLFSAQFRSSIHCQRCGMQTLKFDPYMCVSLQVPQEIRRSVYVTVVYASARQPRLARYGIFVDRCGRLIDVNECISAVAKIPPEMLLMGEVDDAGFCSLMPMWTDIECLHSDKVSAIEIPHLGGFSSTDSTEFLAVIFLIVEVHERSKHKAKQRFKQPFACVMPRYSSFDEICASVFNAMRCVLRSEPPERRLRSAIIEFRDCRICVPTGCGSCEELNHLVSMPFYTDVVERAIAANRTLSKAVAVLQLCVEVTQPFVHTFLKSDPEEVFIDQSSDVLRENSKSTPLTLTECLDEFSSPECIEWKCENCGMNAGEKILKFRSLPPLLVFHLKRFRQVDDGTMVKLNRAIHFPVEGLDMSPYVLSCSQVFVDDEGQSSDTHYTHGDVSSSHSKLMSCSESNIQRLYTHEGCLYDLFAVVHHIGGTVNSGHYTASTKNAVDGQWRAYDDRVVRTADPIEIAKCSNAYLLFYEKRINQKNSKRIPIGQCSNKSVEQRDRLNVAAVNRAESSPSVSTMNALKTSSIGEQTILTSGVRENVLDAPRIDRHYHYRNGASTSEATTALTVQTNGQNVAGYSAHGIECVVSSGCPPTRIASRPFDNGSSHHRSPGTKDGFHATVKHGKNHPDDMRGSIPYRRRLNRQNVDSSRKQSAYTDV</sequence>
<evidence type="ECO:0000259" key="4">
    <source>
        <dbReference type="PROSITE" id="PS50235"/>
    </source>
</evidence>
<dbReference type="InterPro" id="IPR001394">
    <property type="entry name" value="Peptidase_C19_UCH"/>
</dbReference>
<evidence type="ECO:0000256" key="2">
    <source>
        <dbReference type="ARBA" id="ARBA00012759"/>
    </source>
</evidence>
<evidence type="ECO:0000256" key="3">
    <source>
        <dbReference type="SAM" id="MobiDB-lite"/>
    </source>
</evidence>
<dbReference type="PANTHER" id="PTHR21646">
    <property type="entry name" value="UBIQUITIN CARBOXYL-TERMINAL HYDROLASE"/>
    <property type="match status" value="1"/>
</dbReference>
<dbReference type="PROSITE" id="PS00972">
    <property type="entry name" value="USP_1"/>
    <property type="match status" value="1"/>
</dbReference>
<feature type="compositionally biased region" description="Basic and acidic residues" evidence="3">
    <location>
        <begin position="187"/>
        <end position="210"/>
    </location>
</feature>
<feature type="region of interest" description="Disordered" evidence="3">
    <location>
        <begin position="31"/>
        <end position="72"/>
    </location>
</feature>
<evidence type="ECO:0000313" key="5">
    <source>
        <dbReference type="Proteomes" id="UP000887569"/>
    </source>
</evidence>
<name>A0A914ZGK1_PARUN</name>
<dbReference type="InterPro" id="IPR050185">
    <property type="entry name" value="Ub_carboxyl-term_hydrolase"/>
</dbReference>
<dbReference type="PROSITE" id="PS50235">
    <property type="entry name" value="USP_3"/>
    <property type="match status" value="1"/>
</dbReference>
<dbReference type="SUPFAM" id="SSF54001">
    <property type="entry name" value="Cysteine proteinases"/>
    <property type="match status" value="1"/>
</dbReference>
<reference evidence="6" key="1">
    <citation type="submission" date="2022-11" db="UniProtKB">
        <authorList>
            <consortium name="WormBaseParasite"/>
        </authorList>
    </citation>
    <scope>IDENTIFICATION</scope>
</reference>
<dbReference type="GO" id="GO:0016579">
    <property type="term" value="P:protein deubiquitination"/>
    <property type="evidence" value="ECO:0007669"/>
    <property type="project" value="InterPro"/>
</dbReference>
<organism evidence="5 6">
    <name type="scientific">Parascaris univalens</name>
    <name type="common">Nematode worm</name>
    <dbReference type="NCBI Taxonomy" id="6257"/>
    <lineage>
        <taxon>Eukaryota</taxon>
        <taxon>Metazoa</taxon>
        <taxon>Ecdysozoa</taxon>
        <taxon>Nematoda</taxon>
        <taxon>Chromadorea</taxon>
        <taxon>Rhabditida</taxon>
        <taxon>Spirurina</taxon>
        <taxon>Ascaridomorpha</taxon>
        <taxon>Ascaridoidea</taxon>
        <taxon>Ascarididae</taxon>
        <taxon>Parascaris</taxon>
    </lineage>
</organism>
<feature type="compositionally biased region" description="Basic and acidic residues" evidence="3">
    <location>
        <begin position="244"/>
        <end position="253"/>
    </location>
</feature>
<dbReference type="PANTHER" id="PTHR21646:SF14">
    <property type="entry name" value="FI05488P"/>
    <property type="match status" value="1"/>
</dbReference>
<dbReference type="CDD" id="cd02257">
    <property type="entry name" value="Peptidase_C19"/>
    <property type="match status" value="1"/>
</dbReference>
<dbReference type="InterPro" id="IPR028889">
    <property type="entry name" value="USP"/>
</dbReference>
<feature type="region of interest" description="Disordered" evidence="3">
    <location>
        <begin position="1098"/>
        <end position="1137"/>
    </location>
</feature>
<dbReference type="InterPro" id="IPR038765">
    <property type="entry name" value="Papain-like_cys_pep_sf"/>
</dbReference>
<comment type="catalytic activity">
    <reaction evidence="1">
        <text>Thiol-dependent hydrolysis of ester, thioester, amide, peptide and isopeptide bonds formed by the C-terminal Gly of ubiquitin (a 76-residue protein attached to proteins as an intracellular targeting signal).</text>
        <dbReference type="EC" id="3.4.19.12"/>
    </reaction>
</comment>
<feature type="region of interest" description="Disordered" evidence="3">
    <location>
        <begin position="116"/>
        <end position="160"/>
    </location>
</feature>
<dbReference type="PROSITE" id="PS00973">
    <property type="entry name" value="USP_2"/>
    <property type="match status" value="1"/>
</dbReference>
<protein>
    <recommendedName>
        <fullName evidence="2">ubiquitinyl hydrolase 1</fullName>
        <ecNumber evidence="2">3.4.19.12</ecNumber>
    </recommendedName>
</protein>
<proteinExistence type="predicted"/>
<dbReference type="InterPro" id="IPR018200">
    <property type="entry name" value="USP_CS"/>
</dbReference>
<accession>A0A914ZGK1</accession>
<dbReference type="EC" id="3.4.19.12" evidence="2"/>
<feature type="compositionally biased region" description="Polar residues" evidence="3">
    <location>
        <begin position="55"/>
        <end position="70"/>
    </location>
</feature>
<feature type="domain" description="USP" evidence="4">
    <location>
        <begin position="354"/>
        <end position="978"/>
    </location>
</feature>